<dbReference type="GO" id="GO:0006508">
    <property type="term" value="P:proteolysis"/>
    <property type="evidence" value="ECO:0007669"/>
    <property type="project" value="UniProtKB-KW"/>
</dbReference>
<evidence type="ECO:0000256" key="4">
    <source>
        <dbReference type="ARBA" id="ARBA00022801"/>
    </source>
</evidence>
<reference evidence="8 9" key="1">
    <citation type="journal article" date="2013" name="Genome Announc.">
        <title>Complete Genome Sequences of Five Paenibacillus larvae Bacteriophages.</title>
        <authorList>
            <person name="Sheflo M.A."/>
            <person name="Gardner A.V."/>
            <person name="Merrill B.D."/>
            <person name="Fisher J.N."/>
            <person name="Lunt B.L."/>
            <person name="Breakwell D.P."/>
            <person name="Grose J.H."/>
            <person name="Burnett S.H."/>
        </authorList>
    </citation>
    <scope>NUCLEOTIDE SEQUENCE [LARGE SCALE GENOMIC DNA]</scope>
</reference>
<feature type="transmembrane region" description="Helical" evidence="7">
    <location>
        <begin position="86"/>
        <end position="116"/>
    </location>
</feature>
<evidence type="ECO:0000256" key="1">
    <source>
        <dbReference type="ARBA" id="ARBA00022475"/>
    </source>
</evidence>
<evidence type="ECO:0000256" key="3">
    <source>
        <dbReference type="ARBA" id="ARBA00022692"/>
    </source>
</evidence>
<protein>
    <submittedName>
        <fullName evidence="8">Accessory gene regulator B protein</fullName>
    </submittedName>
</protein>
<feature type="transmembrane region" description="Helical" evidence="7">
    <location>
        <begin position="136"/>
        <end position="165"/>
    </location>
</feature>
<gene>
    <name evidence="8" type="ORF">ABOUO_45</name>
</gene>
<dbReference type="Pfam" id="PF04647">
    <property type="entry name" value="AgrB"/>
    <property type="match status" value="1"/>
</dbReference>
<keyword evidence="4" id="KW-0378">Hydrolase</keyword>
<dbReference type="Proteomes" id="UP000015096">
    <property type="component" value="Segment"/>
</dbReference>
<dbReference type="GeneID" id="26646109"/>
<evidence type="ECO:0000256" key="7">
    <source>
        <dbReference type="SAM" id="Phobius"/>
    </source>
</evidence>
<keyword evidence="3 7" id="KW-0812">Transmembrane</keyword>
<accession>S5MUJ9</accession>
<name>S5MUJ9_9CAUD</name>
<evidence type="ECO:0000313" key="8">
    <source>
        <dbReference type="EMBL" id="AGR47482.1"/>
    </source>
</evidence>
<evidence type="ECO:0000256" key="2">
    <source>
        <dbReference type="ARBA" id="ARBA00022670"/>
    </source>
</evidence>
<dbReference type="KEGG" id="vg:26646109"/>
<dbReference type="GO" id="GO:0008233">
    <property type="term" value="F:peptidase activity"/>
    <property type="evidence" value="ECO:0007669"/>
    <property type="project" value="UniProtKB-KW"/>
</dbReference>
<evidence type="ECO:0000256" key="5">
    <source>
        <dbReference type="ARBA" id="ARBA00022989"/>
    </source>
</evidence>
<dbReference type="InterPro" id="IPR006741">
    <property type="entry name" value="AgrB"/>
</dbReference>
<keyword evidence="6 7" id="KW-0472">Membrane</keyword>
<evidence type="ECO:0000313" key="9">
    <source>
        <dbReference type="Proteomes" id="UP000015096"/>
    </source>
</evidence>
<proteinExistence type="predicted"/>
<keyword evidence="5 7" id="KW-1133">Transmembrane helix</keyword>
<organism evidence="8 9">
    <name type="scientific">Brevibacillus phage Abouo</name>
    <dbReference type="NCBI Taxonomy" id="1296661"/>
    <lineage>
        <taxon>Viruses</taxon>
        <taxon>Duplodnaviria</taxon>
        <taxon>Heunggongvirae</taxon>
        <taxon>Uroviricota</taxon>
        <taxon>Caudoviricetes</taxon>
        <taxon>Abouovirus</taxon>
        <taxon>Abouovirus abouo</taxon>
    </lineage>
</organism>
<sequence>MVEKVSKKLATLIYEANPQSSVPVLNYSISVTLNFLAIMIFTILIGYFFDRLSETMTALFSFVLLRAFSGGYHLKSLDGCVVATVAIIAIIPYIPMFTLTTVALNVISAILVLLLAPNNVFDEVKVPKEKYLFLRSISFIIVCTNFVFMSPVIALSFFVQSLLLIPKRR</sequence>
<evidence type="ECO:0000256" key="6">
    <source>
        <dbReference type="ARBA" id="ARBA00023136"/>
    </source>
</evidence>
<dbReference type="SMART" id="SM00793">
    <property type="entry name" value="AgrB"/>
    <property type="match status" value="1"/>
</dbReference>
<keyword evidence="1" id="KW-1003">Cell membrane</keyword>
<dbReference type="GO" id="GO:0009372">
    <property type="term" value="P:quorum sensing"/>
    <property type="evidence" value="ECO:0007669"/>
    <property type="project" value="InterPro"/>
</dbReference>
<dbReference type="GO" id="GO:0016020">
    <property type="term" value="C:membrane"/>
    <property type="evidence" value="ECO:0007669"/>
    <property type="project" value="InterPro"/>
</dbReference>
<keyword evidence="2" id="KW-0645">Protease</keyword>
<dbReference type="RefSeq" id="YP_009220102.1">
    <property type="nucleotide sequence ID" value="NC_029029.1"/>
</dbReference>
<dbReference type="EMBL" id="KC595517">
    <property type="protein sequence ID" value="AGR47482.1"/>
    <property type="molecule type" value="Genomic_DNA"/>
</dbReference>
<keyword evidence="9" id="KW-1185">Reference proteome</keyword>
<dbReference type="OrthoDB" id="38309at10239"/>
<feature type="transmembrane region" description="Helical" evidence="7">
    <location>
        <begin position="24"/>
        <end position="49"/>
    </location>
</feature>